<keyword evidence="2" id="KW-1185">Reference proteome</keyword>
<comment type="caution">
    <text evidence="1">The sequence shown here is derived from an EMBL/GenBank/DDBJ whole genome shotgun (WGS) entry which is preliminary data.</text>
</comment>
<sequence>MRPRRNPSNPHSLSPHDPSPISSTSTTTFPRASSPSGFSQLLSKSAKWFSRNQAGPRASSTAPSEPRSSVSSFIRKPKISHPTDPRPILPSMQSEPYIQSPAQGASRSVFDLSLARAQTRADSLDTASPALEKSGLSHKPWSRSAEELGKFSVSAPSSPLASNFQGRIQQYRAGSPIHSHSIPAPQPQLQQPFPTFTATSSSTDLSSAPSSPVSLTPSPGTPPPGAGVSMLHLPSKLSASKIGPPSPARKASNASERLYDSGGPAKEKVGPTPLPNWGASPLAIGGNRSYSSSPTPYDNIPAPTGDTPLLPPPTIIEPPQTEAPDPIGEKRVSQITFHSGFVNRATDFTLPNTRGTMYGQPATAKGWKPFKLVLRGTKLQFYKPPSDRAAEVKELFPLGIVPVDEEEDDTGPMGETTPDKTRLGANLPITRRKRVFWGRRTHPDLELDADAVVSKGTLEALVHETVFATTFSVLQAIPSNDNVQLPATQNTGLSAWQDFALSILFALPLAVGAEKFEFEFTRCCTYLVSGADADTKEDNAARVAWLAAEYLRFHGKPVNKAAWTDFQRDTIPNALQNRDDLPGSLALPPSASVQALYARSPMQSSTSTDANTASPNFDTFSPRPDHHGMMSLHHALVDSAPSPSVTTSPSKSPMDASHRSSGSGNSQDISLALLERDGFTRDVLFRFKVHDIAHSLFVFNRFLLEDLPQNLTADDCLASTPASIPAEPRSVIGRFLGSEARLHWLTKLVLLHVLMPDIPTSATTSTLRGDLLSLTLRTYTRSEVVSVWVRIGELCRVTGDECSWRAIFNALCSRPVARLDRMWRRVDSSAYSIVETWVARAGTDAVEKRLTFWGGDACERMRTSIDRAKIGEDDSFAVQFLRAAKDDFEGFRTSFSLCPRRLTVGADGWTKAVQLLLDTWRVHSSSEESAGDLGRKFVRIDQFMTMSLAAEPRRMGLYEPHFWTRTSNTQQAYTSSTLLPLLFPEHLPYVSFIDRAQLLRGRLESSGPRQLNIEDVRTIRSGESTLGSRRRSFGAPDSATGHDIGGTVIPAFDGELILLVSPGKEASLSRQSSRTRSRPPSSVVEPSMGGAGEKVLSRAPSIRVRPGSSHGLDRKASLARRNSLPSITARTSLVIPEHPTERPVRVVVQAGTLERLVDTLAHGLPGISVSIADDNGEMPLKGGRTRDAKLDRGDFSSIWWKVFRSFVTPLVFFELLRKRYVSASNTNITSPASVVHVVRVREDIIDVLVEWIKSGGGSQDILDDSALYLSVKSFLDSPSDHSMPESQHQNDTEVIERWTSLKGRISTLCSLFCSQTLRPSNPRTPAQDHKITPSGVLVFVDLPDIDKMIPEDLVGEMNTMAAAAFRNITGEDLFTTADLLEIQSADRTGWFMSRDASSTNEDVEIQTMYSHLVEVAQSPLISELSQERLYRLFPPALRSCLRAHLVLRKWLISKIVAPRIGSQARQARMELLLRAVEVCRDRSDFDHSQHPSAERRCIRTFVEFILTSAILSPESRAYTRAWNNVASARRTGSESLVAMLARSSYRSSRPIPDLITDMGWTMERMLEIFSLPDVLASPTDGNGLVNFHKRRQLCNLILDSLPSASTSWNAHRRDFQPSDLERLNIIEKEVSKIQFDLRAIREDVHWEASYMQAGPHPKRSQRPFQKVLVAQHEKNKRDRNLRERLEKERKQEQQRIDKREEYLSKAMNTRRQYTPAQRQQRMKKSGSAAFFQQLMRPISNAFALDHVDVNAPRRTAAELDFDPTGKPALVLNVRSYTFQLDTEDGGHYLLQAATKAEMTKWTQTIDDVSKTAAKRRLTYIGNSPKPKLSDHIHDRPTTASRDPTAVFGVDLEFLLQREARGSGVPSGTIPSIIEKCLQEVETRGLTEVGIYRIAGATSEVTALKDALNRGLWPVTPSTDIYAVCDLIKTWFRVLPEPAFPSYSYHDIIKATQIEDFNARIERIRTIIQALPRHNFDILRRVVEHLDKVTDYEEHNQMTTDALAIVFSPNLLRAPHNDFLMIMSNMQHTNKLVKALVTHFHTIFDDADADGEADQEYDDDEFDGPILEEDEEAEADESHMPVAL</sequence>
<protein>
    <submittedName>
        <fullName evidence="1">Uncharacterized protein</fullName>
    </submittedName>
</protein>
<dbReference type="Proteomes" id="UP001207468">
    <property type="component" value="Unassembled WGS sequence"/>
</dbReference>
<evidence type="ECO:0000313" key="2">
    <source>
        <dbReference type="Proteomes" id="UP001207468"/>
    </source>
</evidence>
<dbReference type="EMBL" id="JAGFNK010000104">
    <property type="protein sequence ID" value="KAI9507994.1"/>
    <property type="molecule type" value="Genomic_DNA"/>
</dbReference>
<name>A0ACC0U8H1_9AGAM</name>
<gene>
    <name evidence="1" type="ORF">F5148DRAFT_1200141</name>
</gene>
<organism evidence="1 2">
    <name type="scientific">Russula earlei</name>
    <dbReference type="NCBI Taxonomy" id="71964"/>
    <lineage>
        <taxon>Eukaryota</taxon>
        <taxon>Fungi</taxon>
        <taxon>Dikarya</taxon>
        <taxon>Basidiomycota</taxon>
        <taxon>Agaricomycotina</taxon>
        <taxon>Agaricomycetes</taxon>
        <taxon>Russulales</taxon>
        <taxon>Russulaceae</taxon>
        <taxon>Russula</taxon>
    </lineage>
</organism>
<accession>A0ACC0U8H1</accession>
<proteinExistence type="predicted"/>
<reference evidence="1" key="1">
    <citation type="submission" date="2021-03" db="EMBL/GenBank/DDBJ databases">
        <title>Evolutionary priming and transition to the ectomycorrhizal habit in an iconic lineage of mushroom-forming fungi: is preadaptation a requirement?</title>
        <authorList>
            <consortium name="DOE Joint Genome Institute"/>
            <person name="Looney B.P."/>
            <person name="Miyauchi S."/>
            <person name="Morin E."/>
            <person name="Drula E."/>
            <person name="Courty P.E."/>
            <person name="Chicoki N."/>
            <person name="Fauchery L."/>
            <person name="Kohler A."/>
            <person name="Kuo A."/>
            <person name="LaButti K."/>
            <person name="Pangilinan J."/>
            <person name="Lipzen A."/>
            <person name="Riley R."/>
            <person name="Andreopoulos W."/>
            <person name="He G."/>
            <person name="Johnson J."/>
            <person name="Barry K.W."/>
            <person name="Grigoriev I.V."/>
            <person name="Nagy L."/>
            <person name="Hibbett D."/>
            <person name="Henrissat B."/>
            <person name="Matheny P.B."/>
            <person name="Labbe J."/>
            <person name="Martin A.F."/>
        </authorList>
    </citation>
    <scope>NUCLEOTIDE SEQUENCE</scope>
    <source>
        <strain evidence="1">BPL698</strain>
    </source>
</reference>
<evidence type="ECO:0000313" key="1">
    <source>
        <dbReference type="EMBL" id="KAI9507994.1"/>
    </source>
</evidence>